<keyword evidence="1" id="KW-0472">Membrane</keyword>
<keyword evidence="3" id="KW-1185">Reference proteome</keyword>
<reference evidence="2 3" key="1">
    <citation type="journal article" date="2001" name="Nature">
        <title>Genome sequence of Yersinia pestis, the causative agent of plague.</title>
        <authorList>
            <person name="Parkhill J."/>
            <person name="Wren B.W."/>
            <person name="Thomson N.R."/>
            <person name="Titball R.W."/>
            <person name="Holden M.T.G."/>
            <person name="Prentice M.B."/>
            <person name="Sebaihia M."/>
            <person name="James K.D."/>
            <person name="Churcher C."/>
            <person name="Mungall K.L."/>
            <person name="Baker S."/>
            <person name="Basham D."/>
            <person name="Bentley S.D."/>
            <person name="Brooks K."/>
            <person name="Cerdeno-Tarraga A.M."/>
            <person name="Chillingworth T."/>
            <person name="Cronin A."/>
            <person name="Davies R.M."/>
            <person name="Davis P."/>
            <person name="Dougan G."/>
            <person name="Feltwell T."/>
            <person name="Hamlin N."/>
            <person name="Holroyd S."/>
            <person name="Jagels K."/>
            <person name="Leather S."/>
            <person name="Karlyshev A.V."/>
            <person name="Moule S."/>
            <person name="Oyston P.C.F."/>
            <person name="Quail M."/>
            <person name="Rutherford K."/>
            <person name="Simmonds M."/>
            <person name="Skelton J."/>
            <person name="Stevens K."/>
            <person name="Whitehead S."/>
            <person name="Barrell B.G."/>
        </authorList>
    </citation>
    <scope>NUCLEOTIDE SEQUENCE [LARGE SCALE GENOMIC DNA]</scope>
    <source>
        <strain evidence="3">CO-92 / Biovar Orientalis</strain>
    </source>
</reference>
<gene>
    <name evidence="2" type="ordered locus">YPO2487</name>
</gene>
<protein>
    <submittedName>
        <fullName evidence="2">Membrane protein</fullName>
    </submittedName>
</protein>
<accession>Q0WE37</accession>
<dbReference type="AlphaFoldDB" id="Q0WE37"/>
<proteinExistence type="predicted"/>
<evidence type="ECO:0000256" key="1">
    <source>
        <dbReference type="SAM" id="Phobius"/>
    </source>
</evidence>
<dbReference type="Proteomes" id="UP000000815">
    <property type="component" value="Chromosome"/>
</dbReference>
<keyword evidence="1" id="KW-1133">Transmembrane helix</keyword>
<dbReference type="STRING" id="214092.YPO2487"/>
<evidence type="ECO:0000313" key="3">
    <source>
        <dbReference type="Proteomes" id="UP000000815"/>
    </source>
</evidence>
<dbReference type="HOGENOM" id="CLU_2144928_0_0_6"/>
<dbReference type="EMBL" id="AL590842">
    <property type="protein sequence ID" value="CAL21115.1"/>
    <property type="molecule type" value="Genomic_DNA"/>
</dbReference>
<dbReference type="KEGG" id="ype:YPO2487"/>
<organism evidence="2 3">
    <name type="scientific">Yersinia pestis</name>
    <dbReference type="NCBI Taxonomy" id="632"/>
    <lineage>
        <taxon>Bacteria</taxon>
        <taxon>Pseudomonadati</taxon>
        <taxon>Pseudomonadota</taxon>
        <taxon>Gammaproteobacteria</taxon>
        <taxon>Enterobacterales</taxon>
        <taxon>Yersiniaceae</taxon>
        <taxon>Yersinia</taxon>
    </lineage>
</organism>
<keyword evidence="1" id="KW-0812">Transmembrane</keyword>
<dbReference type="PIR" id="AH0303">
    <property type="entry name" value="AH0303"/>
</dbReference>
<dbReference type="PaxDb" id="214092-YPO2487"/>
<name>Q0WE37_YERPE</name>
<sequence length="112" mass="12275">MYSSILAKIHDPTPPDIPAIALSTLVLTKSCISKVRVPKYKKLIENLIIIPKQKNTAQPYKIANIKLFTVSSLFIFLFSNVLMASLVALFVASYVNALPTSAHKPCSSSNLI</sequence>
<feature type="transmembrane region" description="Helical" evidence="1">
    <location>
        <begin position="67"/>
        <end position="95"/>
    </location>
</feature>
<evidence type="ECO:0000313" key="2">
    <source>
        <dbReference type="EMBL" id="CAL21115.1"/>
    </source>
</evidence>